<comment type="caution">
    <text evidence="2">The sequence shown here is derived from an EMBL/GenBank/DDBJ whole genome shotgun (WGS) entry which is preliminary data.</text>
</comment>
<evidence type="ECO:0000313" key="3">
    <source>
        <dbReference type="Proteomes" id="UP001253595"/>
    </source>
</evidence>
<dbReference type="Pfam" id="PF19649">
    <property type="entry name" value="DUF6152"/>
    <property type="match status" value="1"/>
</dbReference>
<dbReference type="EMBL" id="JAVDVX010000003">
    <property type="protein sequence ID" value="MDR7090067.1"/>
    <property type="molecule type" value="Genomic_DNA"/>
</dbReference>
<name>A0ABU1UY79_9GAMM</name>
<keyword evidence="1" id="KW-0732">Signal</keyword>
<gene>
    <name evidence="2" type="ORF">J2X05_002089</name>
</gene>
<keyword evidence="3" id="KW-1185">Reference proteome</keyword>
<dbReference type="Proteomes" id="UP001253595">
    <property type="component" value="Unassembled WGS sequence"/>
</dbReference>
<protein>
    <submittedName>
        <fullName evidence="2">Uncharacterized protein</fullName>
    </submittedName>
</protein>
<evidence type="ECO:0000256" key="1">
    <source>
        <dbReference type="SAM" id="SignalP"/>
    </source>
</evidence>
<feature type="chain" id="PRO_5046117578" evidence="1">
    <location>
        <begin position="24"/>
        <end position="70"/>
    </location>
</feature>
<dbReference type="InterPro" id="IPR046150">
    <property type="entry name" value="DUF6152"/>
</dbReference>
<sequence length="70" mass="7826">MSLPSKKTLGFLVSLLWFLSATAATAHLAFSAEFDAQKPFELKSETTKKTWVNSPGWIYLDVRASQAVEY</sequence>
<evidence type="ECO:0000313" key="2">
    <source>
        <dbReference type="EMBL" id="MDR7090067.1"/>
    </source>
</evidence>
<accession>A0ABU1UY79</accession>
<dbReference type="RefSeq" id="WP_310072096.1">
    <property type="nucleotide sequence ID" value="NZ_JAVDVX010000003.1"/>
</dbReference>
<feature type="signal peptide" evidence="1">
    <location>
        <begin position="1"/>
        <end position="23"/>
    </location>
</feature>
<proteinExistence type="predicted"/>
<reference evidence="2 3" key="1">
    <citation type="submission" date="2023-07" db="EMBL/GenBank/DDBJ databases">
        <title>Sorghum-associated microbial communities from plants grown in Nebraska, USA.</title>
        <authorList>
            <person name="Schachtman D."/>
        </authorList>
    </citation>
    <scope>NUCLEOTIDE SEQUENCE [LARGE SCALE GENOMIC DNA]</scope>
    <source>
        <strain evidence="2 3">BE190</strain>
    </source>
</reference>
<organism evidence="2 3">
    <name type="scientific">Cellvibrio fibrivorans</name>
    <dbReference type="NCBI Taxonomy" id="126350"/>
    <lineage>
        <taxon>Bacteria</taxon>
        <taxon>Pseudomonadati</taxon>
        <taxon>Pseudomonadota</taxon>
        <taxon>Gammaproteobacteria</taxon>
        <taxon>Cellvibrionales</taxon>
        <taxon>Cellvibrionaceae</taxon>
        <taxon>Cellvibrio</taxon>
    </lineage>
</organism>